<organism evidence="2 3">
    <name type="scientific">Ignelater luminosus</name>
    <name type="common">Cucubano</name>
    <name type="synonym">Pyrophorus luminosus</name>
    <dbReference type="NCBI Taxonomy" id="2038154"/>
    <lineage>
        <taxon>Eukaryota</taxon>
        <taxon>Metazoa</taxon>
        <taxon>Ecdysozoa</taxon>
        <taxon>Arthropoda</taxon>
        <taxon>Hexapoda</taxon>
        <taxon>Insecta</taxon>
        <taxon>Pterygota</taxon>
        <taxon>Neoptera</taxon>
        <taxon>Endopterygota</taxon>
        <taxon>Coleoptera</taxon>
        <taxon>Polyphaga</taxon>
        <taxon>Elateriformia</taxon>
        <taxon>Elateroidea</taxon>
        <taxon>Elateridae</taxon>
        <taxon>Agrypninae</taxon>
        <taxon>Pyrophorini</taxon>
        <taxon>Ignelater</taxon>
    </lineage>
</organism>
<evidence type="ECO:0000313" key="2">
    <source>
        <dbReference type="EMBL" id="KAF2888896.1"/>
    </source>
</evidence>
<dbReference type="OrthoDB" id="6720805at2759"/>
<proteinExistence type="predicted"/>
<gene>
    <name evidence="2" type="ORF">ILUMI_17277</name>
</gene>
<sequence>MSTQDHLQTVSSNIDDSSRTQAIRHTLQPKTQTTNTSPNRPRSQSYTQRPQQILLQPPILEADGEEDETSVNIANDAGNAIRTSFVKKSPSRSNSMTGVKAKIIEVKGYDNGGYVNSGYDNQNNHHQFQRGYIDSTRSSAHESVQSL</sequence>
<comment type="caution">
    <text evidence="2">The sequence shown here is derived from an EMBL/GenBank/DDBJ whole genome shotgun (WGS) entry which is preliminary data.</text>
</comment>
<evidence type="ECO:0000256" key="1">
    <source>
        <dbReference type="SAM" id="MobiDB-lite"/>
    </source>
</evidence>
<feature type="region of interest" description="Disordered" evidence="1">
    <location>
        <begin position="1"/>
        <end position="69"/>
    </location>
</feature>
<dbReference type="Proteomes" id="UP000801492">
    <property type="component" value="Unassembled WGS sequence"/>
</dbReference>
<reference evidence="2" key="1">
    <citation type="submission" date="2019-08" db="EMBL/GenBank/DDBJ databases">
        <title>The genome of the North American firefly Photinus pyralis.</title>
        <authorList>
            <consortium name="Photinus pyralis genome working group"/>
            <person name="Fallon T.R."/>
            <person name="Sander Lower S.E."/>
            <person name="Weng J.-K."/>
        </authorList>
    </citation>
    <scope>NUCLEOTIDE SEQUENCE</scope>
    <source>
        <strain evidence="2">TRF0915ILg1</strain>
        <tissue evidence="2">Whole body</tissue>
    </source>
</reference>
<name>A0A8K0CPQ0_IGNLU</name>
<accession>A0A8K0CPQ0</accession>
<dbReference type="EMBL" id="VTPC01072903">
    <property type="protein sequence ID" value="KAF2888896.1"/>
    <property type="molecule type" value="Genomic_DNA"/>
</dbReference>
<feature type="non-terminal residue" evidence="2">
    <location>
        <position position="147"/>
    </location>
</feature>
<keyword evidence="3" id="KW-1185">Reference proteome</keyword>
<dbReference type="AlphaFoldDB" id="A0A8K0CPQ0"/>
<feature type="compositionally biased region" description="Polar residues" evidence="1">
    <location>
        <begin position="1"/>
        <end position="49"/>
    </location>
</feature>
<feature type="compositionally biased region" description="Low complexity" evidence="1">
    <location>
        <begin position="50"/>
        <end position="60"/>
    </location>
</feature>
<protein>
    <submittedName>
        <fullName evidence="2">Uncharacterized protein</fullName>
    </submittedName>
</protein>
<evidence type="ECO:0000313" key="3">
    <source>
        <dbReference type="Proteomes" id="UP000801492"/>
    </source>
</evidence>